<name>A0A6J5SKJ0_9CAUD</name>
<evidence type="ECO:0000313" key="1">
    <source>
        <dbReference type="EMBL" id="CAB4214928.1"/>
    </source>
</evidence>
<gene>
    <name evidence="1" type="ORF">UFOVP1467_17</name>
    <name evidence="2" type="ORF">UFOVP1616_1</name>
</gene>
<proteinExistence type="predicted"/>
<accession>A0A6J5SKJ0</accession>
<protein>
    <submittedName>
        <fullName evidence="1">Uncharacterized protein</fullName>
    </submittedName>
</protein>
<sequence>MNASSYTQQMAEDIYNEATKNLTSMQPSAAQEAELEALKAYRAVLNETEEGQALVAAHKVAKAKAEKKAAKAAAIALAAAGQVQIEQVEQTYYGKEGSCACGCAGTYQYTATNTMKRHIAVINKALVDGDCHIITCSDGTLIYEVITTPGYNGVEMATRVYTKASE</sequence>
<evidence type="ECO:0000313" key="2">
    <source>
        <dbReference type="EMBL" id="CAB4219615.1"/>
    </source>
</evidence>
<dbReference type="EMBL" id="LR797480">
    <property type="protein sequence ID" value="CAB4219615.1"/>
    <property type="molecule type" value="Genomic_DNA"/>
</dbReference>
<organism evidence="1">
    <name type="scientific">uncultured Caudovirales phage</name>
    <dbReference type="NCBI Taxonomy" id="2100421"/>
    <lineage>
        <taxon>Viruses</taxon>
        <taxon>Duplodnaviria</taxon>
        <taxon>Heunggongvirae</taxon>
        <taxon>Uroviricota</taxon>
        <taxon>Caudoviricetes</taxon>
        <taxon>Peduoviridae</taxon>
        <taxon>Maltschvirus</taxon>
        <taxon>Maltschvirus maltsch</taxon>
    </lineage>
</organism>
<reference evidence="1" key="1">
    <citation type="submission" date="2020-05" db="EMBL/GenBank/DDBJ databases">
        <authorList>
            <person name="Chiriac C."/>
            <person name="Salcher M."/>
            <person name="Ghai R."/>
            <person name="Kavagutti S V."/>
        </authorList>
    </citation>
    <scope>NUCLEOTIDE SEQUENCE</scope>
</reference>
<dbReference type="EMBL" id="LR797420">
    <property type="protein sequence ID" value="CAB4214928.1"/>
    <property type="molecule type" value="Genomic_DNA"/>
</dbReference>